<reference evidence="3" key="1">
    <citation type="journal article" date="2014" name="Science">
        <title>Ancient hybridizations among the ancestral genomes of bread wheat.</title>
        <authorList>
            <consortium name="International Wheat Genome Sequencing Consortium,"/>
            <person name="Marcussen T."/>
            <person name="Sandve S.R."/>
            <person name="Heier L."/>
            <person name="Spannagl M."/>
            <person name="Pfeifer M."/>
            <person name="Jakobsen K.S."/>
            <person name="Wulff B.B."/>
            <person name="Steuernagel B."/>
            <person name="Mayer K.F."/>
            <person name="Olsen O.A."/>
        </authorList>
    </citation>
    <scope>NUCLEOTIDE SEQUENCE [LARGE SCALE GENOMIC DNA]</scope>
    <source>
        <strain evidence="3">cv. AL8/78</strain>
    </source>
</reference>
<accession>A0A453K5R2</accession>
<dbReference type="AlphaFoldDB" id="A0A453K5R2"/>
<evidence type="ECO:0000256" key="1">
    <source>
        <dbReference type="SAM" id="MobiDB-lite"/>
    </source>
</evidence>
<protein>
    <submittedName>
        <fullName evidence="2">Uncharacterized protein</fullName>
    </submittedName>
</protein>
<dbReference type="EnsemblPlants" id="AET5Gv20299300.1">
    <property type="protein sequence ID" value="AET5Gv20299300.1"/>
    <property type="gene ID" value="AET5Gv20299300"/>
</dbReference>
<reference evidence="2" key="5">
    <citation type="journal article" date="2021" name="G3 (Bethesda)">
        <title>Aegilops tauschii genome assembly Aet v5.0 features greater sequence contiguity and improved annotation.</title>
        <authorList>
            <person name="Wang L."/>
            <person name="Zhu T."/>
            <person name="Rodriguez J.C."/>
            <person name="Deal K.R."/>
            <person name="Dubcovsky J."/>
            <person name="McGuire P.E."/>
            <person name="Lux T."/>
            <person name="Spannagl M."/>
            <person name="Mayer K.F.X."/>
            <person name="Baldrich P."/>
            <person name="Meyers B.C."/>
            <person name="Huo N."/>
            <person name="Gu Y.Q."/>
            <person name="Zhou H."/>
            <person name="Devos K.M."/>
            <person name="Bennetzen J.L."/>
            <person name="Unver T."/>
            <person name="Budak H."/>
            <person name="Gulick P.J."/>
            <person name="Galiba G."/>
            <person name="Kalapos B."/>
            <person name="Nelson D.R."/>
            <person name="Li P."/>
            <person name="You F.M."/>
            <person name="Luo M.C."/>
            <person name="Dvorak J."/>
        </authorList>
    </citation>
    <scope>NUCLEOTIDE SEQUENCE [LARGE SCALE GENOMIC DNA]</scope>
    <source>
        <strain evidence="2">cv. AL8/78</strain>
    </source>
</reference>
<evidence type="ECO:0000313" key="2">
    <source>
        <dbReference type="EnsemblPlants" id="AET5Gv20299300.1"/>
    </source>
</evidence>
<sequence>QRQSSPLTILLLFARGDGGGSDPEVAGQGLRRRGRRLLRVEPCGAAHAQRRLHRRRQALPHGRRGWASRWTAPARWSSSTSTP</sequence>
<reference evidence="3" key="2">
    <citation type="journal article" date="2017" name="Nat. Plants">
        <title>The Aegilops tauschii genome reveals multiple impacts of transposons.</title>
        <authorList>
            <person name="Zhao G."/>
            <person name="Zou C."/>
            <person name="Li K."/>
            <person name="Wang K."/>
            <person name="Li T."/>
            <person name="Gao L."/>
            <person name="Zhang X."/>
            <person name="Wang H."/>
            <person name="Yang Z."/>
            <person name="Liu X."/>
            <person name="Jiang W."/>
            <person name="Mao L."/>
            <person name="Kong X."/>
            <person name="Jiao Y."/>
            <person name="Jia J."/>
        </authorList>
    </citation>
    <scope>NUCLEOTIDE SEQUENCE [LARGE SCALE GENOMIC DNA]</scope>
    <source>
        <strain evidence="3">cv. AL8/78</strain>
    </source>
</reference>
<evidence type="ECO:0000313" key="3">
    <source>
        <dbReference type="Proteomes" id="UP000015105"/>
    </source>
</evidence>
<name>A0A453K5R2_AEGTS</name>
<organism evidence="2 3">
    <name type="scientific">Aegilops tauschii subsp. strangulata</name>
    <name type="common">Goatgrass</name>
    <dbReference type="NCBI Taxonomy" id="200361"/>
    <lineage>
        <taxon>Eukaryota</taxon>
        <taxon>Viridiplantae</taxon>
        <taxon>Streptophyta</taxon>
        <taxon>Embryophyta</taxon>
        <taxon>Tracheophyta</taxon>
        <taxon>Spermatophyta</taxon>
        <taxon>Magnoliopsida</taxon>
        <taxon>Liliopsida</taxon>
        <taxon>Poales</taxon>
        <taxon>Poaceae</taxon>
        <taxon>BOP clade</taxon>
        <taxon>Pooideae</taxon>
        <taxon>Triticodae</taxon>
        <taxon>Triticeae</taxon>
        <taxon>Triticinae</taxon>
        <taxon>Aegilops</taxon>
    </lineage>
</organism>
<keyword evidence="3" id="KW-1185">Reference proteome</keyword>
<dbReference type="Gramene" id="AET5Gv20299300.1">
    <property type="protein sequence ID" value="AET5Gv20299300.1"/>
    <property type="gene ID" value="AET5Gv20299300"/>
</dbReference>
<feature type="compositionally biased region" description="Basic residues" evidence="1">
    <location>
        <begin position="48"/>
        <end position="66"/>
    </location>
</feature>
<proteinExistence type="predicted"/>
<dbReference type="Proteomes" id="UP000015105">
    <property type="component" value="Chromosome 5D"/>
</dbReference>
<reference evidence="2" key="4">
    <citation type="submission" date="2019-03" db="UniProtKB">
        <authorList>
            <consortium name="EnsemblPlants"/>
        </authorList>
    </citation>
    <scope>IDENTIFICATION</scope>
</reference>
<reference evidence="2" key="3">
    <citation type="journal article" date="2017" name="Nature">
        <title>Genome sequence of the progenitor of the wheat D genome Aegilops tauschii.</title>
        <authorList>
            <person name="Luo M.C."/>
            <person name="Gu Y.Q."/>
            <person name="Puiu D."/>
            <person name="Wang H."/>
            <person name="Twardziok S.O."/>
            <person name="Deal K.R."/>
            <person name="Huo N."/>
            <person name="Zhu T."/>
            <person name="Wang L."/>
            <person name="Wang Y."/>
            <person name="McGuire P.E."/>
            <person name="Liu S."/>
            <person name="Long H."/>
            <person name="Ramasamy R.K."/>
            <person name="Rodriguez J.C."/>
            <person name="Van S.L."/>
            <person name="Yuan L."/>
            <person name="Wang Z."/>
            <person name="Xia Z."/>
            <person name="Xiao L."/>
            <person name="Anderson O.D."/>
            <person name="Ouyang S."/>
            <person name="Liang Y."/>
            <person name="Zimin A.V."/>
            <person name="Pertea G."/>
            <person name="Qi P."/>
            <person name="Bennetzen J.L."/>
            <person name="Dai X."/>
            <person name="Dawson M.W."/>
            <person name="Muller H.G."/>
            <person name="Kugler K."/>
            <person name="Rivarola-Duarte L."/>
            <person name="Spannagl M."/>
            <person name="Mayer K.F.X."/>
            <person name="Lu F.H."/>
            <person name="Bevan M.W."/>
            <person name="Leroy P."/>
            <person name="Li P."/>
            <person name="You F.M."/>
            <person name="Sun Q."/>
            <person name="Liu Z."/>
            <person name="Lyons E."/>
            <person name="Wicker T."/>
            <person name="Salzberg S.L."/>
            <person name="Devos K.M."/>
            <person name="Dvorak J."/>
        </authorList>
    </citation>
    <scope>NUCLEOTIDE SEQUENCE [LARGE SCALE GENOMIC DNA]</scope>
    <source>
        <strain evidence="2">cv. AL8/78</strain>
    </source>
</reference>
<feature type="region of interest" description="Disordered" evidence="1">
    <location>
        <begin position="48"/>
        <end position="83"/>
    </location>
</feature>